<accession>A0AAD5KFM6</accession>
<protein>
    <submittedName>
        <fullName evidence="2">Uncharacterized protein</fullName>
    </submittedName>
</protein>
<dbReference type="EMBL" id="JAIXMP010000008">
    <property type="protein sequence ID" value="KAI9269079.1"/>
    <property type="molecule type" value="Genomic_DNA"/>
</dbReference>
<evidence type="ECO:0000256" key="1">
    <source>
        <dbReference type="SAM" id="SignalP"/>
    </source>
</evidence>
<feature type="chain" id="PRO_5042185734" evidence="1">
    <location>
        <begin position="19"/>
        <end position="79"/>
    </location>
</feature>
<reference evidence="2" key="2">
    <citation type="submission" date="2023-02" db="EMBL/GenBank/DDBJ databases">
        <authorList>
            <consortium name="DOE Joint Genome Institute"/>
            <person name="Mondo S.J."/>
            <person name="Chang Y."/>
            <person name="Wang Y."/>
            <person name="Ahrendt S."/>
            <person name="Andreopoulos W."/>
            <person name="Barry K."/>
            <person name="Beard J."/>
            <person name="Benny G.L."/>
            <person name="Blankenship S."/>
            <person name="Bonito G."/>
            <person name="Cuomo C."/>
            <person name="Desiro A."/>
            <person name="Gervers K.A."/>
            <person name="Hundley H."/>
            <person name="Kuo A."/>
            <person name="LaButti K."/>
            <person name="Lang B.F."/>
            <person name="Lipzen A."/>
            <person name="O'Donnell K."/>
            <person name="Pangilinan J."/>
            <person name="Reynolds N."/>
            <person name="Sandor L."/>
            <person name="Smith M.W."/>
            <person name="Tsang A."/>
            <person name="Grigoriev I.V."/>
            <person name="Stajich J.E."/>
            <person name="Spatafora J.W."/>
        </authorList>
    </citation>
    <scope>NUCLEOTIDE SEQUENCE</scope>
    <source>
        <strain evidence="2">RSA 2281</strain>
    </source>
</reference>
<reference evidence="2" key="1">
    <citation type="journal article" date="2022" name="IScience">
        <title>Evolution of zygomycete secretomes and the origins of terrestrial fungal ecologies.</title>
        <authorList>
            <person name="Chang Y."/>
            <person name="Wang Y."/>
            <person name="Mondo S."/>
            <person name="Ahrendt S."/>
            <person name="Andreopoulos W."/>
            <person name="Barry K."/>
            <person name="Beard J."/>
            <person name="Benny G.L."/>
            <person name="Blankenship S."/>
            <person name="Bonito G."/>
            <person name="Cuomo C."/>
            <person name="Desiro A."/>
            <person name="Gervers K.A."/>
            <person name="Hundley H."/>
            <person name="Kuo A."/>
            <person name="LaButti K."/>
            <person name="Lang B.F."/>
            <person name="Lipzen A."/>
            <person name="O'Donnell K."/>
            <person name="Pangilinan J."/>
            <person name="Reynolds N."/>
            <person name="Sandor L."/>
            <person name="Smith M.E."/>
            <person name="Tsang A."/>
            <person name="Grigoriev I.V."/>
            <person name="Stajich J.E."/>
            <person name="Spatafora J.W."/>
        </authorList>
    </citation>
    <scope>NUCLEOTIDE SEQUENCE</scope>
    <source>
        <strain evidence="2">RSA 2281</strain>
    </source>
</reference>
<name>A0AAD5KFM6_9FUNG</name>
<evidence type="ECO:0000313" key="2">
    <source>
        <dbReference type="EMBL" id="KAI9269079.1"/>
    </source>
</evidence>
<evidence type="ECO:0000313" key="3">
    <source>
        <dbReference type="Proteomes" id="UP001209540"/>
    </source>
</evidence>
<gene>
    <name evidence="2" type="ORF">BDA99DRAFT_557842</name>
</gene>
<feature type="signal peptide" evidence="1">
    <location>
        <begin position="1"/>
        <end position="18"/>
    </location>
</feature>
<keyword evidence="3" id="KW-1185">Reference proteome</keyword>
<dbReference type="AlphaFoldDB" id="A0AAD5KFM6"/>
<proteinExistence type="predicted"/>
<comment type="caution">
    <text evidence="2">The sequence shown here is derived from an EMBL/GenBank/DDBJ whole genome shotgun (WGS) entry which is preliminary data.</text>
</comment>
<dbReference type="Proteomes" id="UP001209540">
    <property type="component" value="Unassembled WGS sequence"/>
</dbReference>
<organism evidence="2 3">
    <name type="scientific">Phascolomyces articulosus</name>
    <dbReference type="NCBI Taxonomy" id="60185"/>
    <lineage>
        <taxon>Eukaryota</taxon>
        <taxon>Fungi</taxon>
        <taxon>Fungi incertae sedis</taxon>
        <taxon>Mucoromycota</taxon>
        <taxon>Mucoromycotina</taxon>
        <taxon>Mucoromycetes</taxon>
        <taxon>Mucorales</taxon>
        <taxon>Lichtheimiaceae</taxon>
        <taxon>Phascolomyces</taxon>
    </lineage>
</organism>
<sequence length="79" mass="8075">MKASYIIALFAAVAVANAWESGSYTDDSKVQVQKASGTGGKITDNSNTVVSANGLAEEGANVLSTKKVSAGVGQKQDMH</sequence>
<keyword evidence="1" id="KW-0732">Signal</keyword>